<dbReference type="Proteomes" id="UP000198571">
    <property type="component" value="Unassembled WGS sequence"/>
</dbReference>
<dbReference type="STRING" id="1601833.SAMN05518684_10224"/>
<dbReference type="AlphaFoldDB" id="A0A1H9Q3B2"/>
<evidence type="ECO:0000313" key="2">
    <source>
        <dbReference type="Proteomes" id="UP000198571"/>
    </source>
</evidence>
<name>A0A1H9Q3B2_9BACI</name>
<evidence type="ECO:0000313" key="1">
    <source>
        <dbReference type="EMBL" id="SER54910.1"/>
    </source>
</evidence>
<protein>
    <submittedName>
        <fullName evidence="1">Uncharacterized protein</fullName>
    </submittedName>
</protein>
<keyword evidence="2" id="KW-1185">Reference proteome</keyword>
<reference evidence="2" key="1">
    <citation type="submission" date="2016-10" db="EMBL/GenBank/DDBJ databases">
        <authorList>
            <person name="Varghese N."/>
            <person name="Submissions S."/>
        </authorList>
    </citation>
    <scope>NUCLEOTIDE SEQUENCE [LARGE SCALE GENOMIC DNA]</scope>
    <source>
        <strain evidence="2">S9</strain>
    </source>
</reference>
<accession>A0A1H9Q3B2</accession>
<gene>
    <name evidence="1" type="ORF">SAMN05518684_10224</name>
</gene>
<dbReference type="EMBL" id="FOGT01000002">
    <property type="protein sequence ID" value="SER54910.1"/>
    <property type="molecule type" value="Genomic_DNA"/>
</dbReference>
<proteinExistence type="predicted"/>
<sequence>MIYEADSSVRKKLLPMFEKIDSTILLSYL</sequence>
<organism evidence="1 2">
    <name type="scientific">Salipaludibacillus aurantiacus</name>
    <dbReference type="NCBI Taxonomy" id="1601833"/>
    <lineage>
        <taxon>Bacteria</taxon>
        <taxon>Bacillati</taxon>
        <taxon>Bacillota</taxon>
        <taxon>Bacilli</taxon>
        <taxon>Bacillales</taxon>
        <taxon>Bacillaceae</taxon>
    </lineage>
</organism>